<feature type="compositionally biased region" description="Basic and acidic residues" evidence="1">
    <location>
        <begin position="222"/>
        <end position="242"/>
    </location>
</feature>
<proteinExistence type="predicted"/>
<evidence type="ECO:0000256" key="1">
    <source>
        <dbReference type="SAM" id="MobiDB-lite"/>
    </source>
</evidence>
<sequence length="273" mass="30250">MSNHPDPAAAATPPATMDEDGFSPPQAYDPAEYRWVPVRRTPRYDGWTEEKLRRFIEVLADTGQASLAAKAVGMSRESAYKLRRSAHGAAFARAWDAARAHAGSFLEDVAFERAIEGVEHNVYNEYGEVICTKRVHNDRLLMFLLRHLKPERYARDALAQAPASPEPVDAALRALEPPLPADPARLLGPEALDDALVLADAADGELPHFLSEQRPAPTPRQTEARARAAQEARGEAAWDKVQKGGQIGDDEFADMCRFIDPTSRAEPSRKRYR</sequence>
<name>A0A6J4TB74_9SPHN</name>
<organism evidence="2">
    <name type="scientific">uncultured Sphingomonadaceae bacterium</name>
    <dbReference type="NCBI Taxonomy" id="169976"/>
    <lineage>
        <taxon>Bacteria</taxon>
        <taxon>Pseudomonadati</taxon>
        <taxon>Pseudomonadota</taxon>
        <taxon>Alphaproteobacteria</taxon>
        <taxon>Sphingomonadales</taxon>
        <taxon>Sphingomonadaceae</taxon>
        <taxon>environmental samples</taxon>
    </lineage>
</organism>
<gene>
    <name evidence="2" type="ORF">AVDCRST_MAG91-2094</name>
</gene>
<dbReference type="AlphaFoldDB" id="A0A6J4TB74"/>
<feature type="region of interest" description="Disordered" evidence="1">
    <location>
        <begin position="209"/>
        <end position="249"/>
    </location>
</feature>
<dbReference type="EMBL" id="CADCVX010000382">
    <property type="protein sequence ID" value="CAA9519153.1"/>
    <property type="molecule type" value="Genomic_DNA"/>
</dbReference>
<feature type="compositionally biased region" description="Low complexity" evidence="1">
    <location>
        <begin position="7"/>
        <end position="16"/>
    </location>
</feature>
<accession>A0A6J4TB74</accession>
<reference evidence="2" key="1">
    <citation type="submission" date="2020-02" db="EMBL/GenBank/DDBJ databases">
        <authorList>
            <person name="Meier V. D."/>
        </authorList>
    </citation>
    <scope>NUCLEOTIDE SEQUENCE</scope>
    <source>
        <strain evidence="2">AVDCRST_MAG91</strain>
    </source>
</reference>
<evidence type="ECO:0000313" key="2">
    <source>
        <dbReference type="EMBL" id="CAA9519153.1"/>
    </source>
</evidence>
<protein>
    <submittedName>
        <fullName evidence="2">Uncharacterized protein</fullName>
    </submittedName>
</protein>
<feature type="region of interest" description="Disordered" evidence="1">
    <location>
        <begin position="1"/>
        <end position="24"/>
    </location>
</feature>